<dbReference type="Proteomes" id="UP001321749">
    <property type="component" value="Unassembled WGS sequence"/>
</dbReference>
<reference evidence="2" key="2">
    <citation type="submission" date="2023-06" db="EMBL/GenBank/DDBJ databases">
        <authorList>
            <consortium name="Lawrence Berkeley National Laboratory"/>
            <person name="Mondo S.J."/>
            <person name="Hensen N."/>
            <person name="Bonometti L."/>
            <person name="Westerberg I."/>
            <person name="Brannstrom I.O."/>
            <person name="Guillou S."/>
            <person name="Cros-Aarteil S."/>
            <person name="Calhoun S."/>
            <person name="Haridas S."/>
            <person name="Kuo A."/>
            <person name="Pangilinan J."/>
            <person name="Riley R."/>
            <person name="Labutti K."/>
            <person name="Andreopoulos B."/>
            <person name="Lipzen A."/>
            <person name="Chen C."/>
            <person name="Yanf M."/>
            <person name="Daum C."/>
            <person name="Ng V."/>
            <person name="Clum A."/>
            <person name="Steindorff A."/>
            <person name="Ohm R."/>
            <person name="Martin F."/>
            <person name="Silar P."/>
            <person name="Natvig D."/>
            <person name="Lalanne C."/>
            <person name="Gautier V."/>
            <person name="Ament-Velasquez S.L."/>
            <person name="Kruys A."/>
            <person name="Hutchinson M.I."/>
            <person name="Powell A.J."/>
            <person name="Barry K."/>
            <person name="Miller A.N."/>
            <person name="Grigoriev I.V."/>
            <person name="Debuchy R."/>
            <person name="Gladieux P."/>
            <person name="Thoren M.H."/>
            <person name="Johannesson H."/>
        </authorList>
    </citation>
    <scope>NUCLEOTIDE SEQUENCE</scope>
    <source>
        <strain evidence="2">PSN324</strain>
    </source>
</reference>
<feature type="chain" id="PRO_5043395722" description="Secreted protein" evidence="1">
    <location>
        <begin position="23"/>
        <end position="176"/>
    </location>
</feature>
<reference evidence="2" key="1">
    <citation type="journal article" date="2023" name="Mol. Phylogenet. Evol.">
        <title>Genome-scale phylogeny and comparative genomics of the fungal order Sordariales.</title>
        <authorList>
            <person name="Hensen N."/>
            <person name="Bonometti L."/>
            <person name="Westerberg I."/>
            <person name="Brannstrom I.O."/>
            <person name="Guillou S."/>
            <person name="Cros-Aarteil S."/>
            <person name="Calhoun S."/>
            <person name="Haridas S."/>
            <person name="Kuo A."/>
            <person name="Mondo S."/>
            <person name="Pangilinan J."/>
            <person name="Riley R."/>
            <person name="LaButti K."/>
            <person name="Andreopoulos B."/>
            <person name="Lipzen A."/>
            <person name="Chen C."/>
            <person name="Yan M."/>
            <person name="Daum C."/>
            <person name="Ng V."/>
            <person name="Clum A."/>
            <person name="Steindorff A."/>
            <person name="Ohm R.A."/>
            <person name="Martin F."/>
            <person name="Silar P."/>
            <person name="Natvig D.O."/>
            <person name="Lalanne C."/>
            <person name="Gautier V."/>
            <person name="Ament-Velasquez S.L."/>
            <person name="Kruys A."/>
            <person name="Hutchinson M.I."/>
            <person name="Powell A.J."/>
            <person name="Barry K."/>
            <person name="Miller A.N."/>
            <person name="Grigoriev I.V."/>
            <person name="Debuchy R."/>
            <person name="Gladieux P."/>
            <person name="Hiltunen Thoren M."/>
            <person name="Johannesson H."/>
        </authorList>
    </citation>
    <scope>NUCLEOTIDE SEQUENCE</scope>
    <source>
        <strain evidence="2">PSN324</strain>
    </source>
</reference>
<organism evidence="2 3">
    <name type="scientific">Cladorrhinum samala</name>
    <dbReference type="NCBI Taxonomy" id="585594"/>
    <lineage>
        <taxon>Eukaryota</taxon>
        <taxon>Fungi</taxon>
        <taxon>Dikarya</taxon>
        <taxon>Ascomycota</taxon>
        <taxon>Pezizomycotina</taxon>
        <taxon>Sordariomycetes</taxon>
        <taxon>Sordariomycetidae</taxon>
        <taxon>Sordariales</taxon>
        <taxon>Podosporaceae</taxon>
        <taxon>Cladorrhinum</taxon>
    </lineage>
</organism>
<name>A0AAV9I584_9PEZI</name>
<proteinExistence type="predicted"/>
<feature type="signal peptide" evidence="1">
    <location>
        <begin position="1"/>
        <end position="22"/>
    </location>
</feature>
<evidence type="ECO:0000313" key="2">
    <source>
        <dbReference type="EMBL" id="KAK4466642.1"/>
    </source>
</evidence>
<sequence>MDSVFAFFFLQLFLFWWLCCSCELMFIVVERKVKPMNAQVETSSVIMVVCQWGWREGKPKKTRRHGKLRRPRSIPRVFSVRVTAATTATATATATAATTATTLFSGPTSFRCLLCFLGFKISNSTNSISEINNHCNDFSAAHLLSKPHFSPPTTIHDFLPVFLSFVPPTLLSCSCS</sequence>
<comment type="caution">
    <text evidence="2">The sequence shown here is derived from an EMBL/GenBank/DDBJ whole genome shotgun (WGS) entry which is preliminary data.</text>
</comment>
<evidence type="ECO:0000313" key="3">
    <source>
        <dbReference type="Proteomes" id="UP001321749"/>
    </source>
</evidence>
<dbReference type="AlphaFoldDB" id="A0AAV9I584"/>
<accession>A0AAV9I584</accession>
<protein>
    <recommendedName>
        <fullName evidence="4">Secreted protein</fullName>
    </recommendedName>
</protein>
<keyword evidence="3" id="KW-1185">Reference proteome</keyword>
<keyword evidence="1" id="KW-0732">Signal</keyword>
<dbReference type="EMBL" id="MU864930">
    <property type="protein sequence ID" value="KAK4466642.1"/>
    <property type="molecule type" value="Genomic_DNA"/>
</dbReference>
<gene>
    <name evidence="2" type="ORF">QBC42DRAFT_62084</name>
</gene>
<evidence type="ECO:0000256" key="1">
    <source>
        <dbReference type="SAM" id="SignalP"/>
    </source>
</evidence>
<evidence type="ECO:0008006" key="4">
    <source>
        <dbReference type="Google" id="ProtNLM"/>
    </source>
</evidence>